<comment type="caution">
    <text evidence="2">The sequence shown here is derived from an EMBL/GenBank/DDBJ whole genome shotgun (WGS) entry which is preliminary data.</text>
</comment>
<gene>
    <name evidence="2" type="ORF">C1SCF055_LOCUS35055</name>
</gene>
<reference evidence="3" key="2">
    <citation type="submission" date="2024-04" db="EMBL/GenBank/DDBJ databases">
        <authorList>
            <person name="Chen Y."/>
            <person name="Shah S."/>
            <person name="Dougan E. K."/>
            <person name="Thang M."/>
            <person name="Chan C."/>
        </authorList>
    </citation>
    <scope>NUCLEOTIDE SEQUENCE [LARGE SCALE GENOMIC DNA]</scope>
</reference>
<sequence length="192" mass="20842">GMDAFANIADQGFQSLARTWHVVTGASLLQRRQSKPLKASAAKAVKMVMNGHRDLHIQGLQSIHGLCAIAPGRFSGKGIMGLRREATVGSEERRSGADQSVDAQPRKSWASTSPRECKGPGIGASTSQACRNISWSSTLELLSEFHLLNGQCQRSFALTAKVLFSRSGVRRTAPEKSRQLEKSHCPIEPEEC</sequence>
<evidence type="ECO:0000256" key="1">
    <source>
        <dbReference type="SAM" id="MobiDB-lite"/>
    </source>
</evidence>
<feature type="compositionally biased region" description="Basic and acidic residues" evidence="1">
    <location>
        <begin position="86"/>
        <end position="96"/>
    </location>
</feature>
<feature type="region of interest" description="Disordered" evidence="1">
    <location>
        <begin position="173"/>
        <end position="192"/>
    </location>
</feature>
<dbReference type="EMBL" id="CAMXCT010004604">
    <property type="protein sequence ID" value="CAI4009717.1"/>
    <property type="molecule type" value="Genomic_DNA"/>
</dbReference>
<evidence type="ECO:0000313" key="2">
    <source>
        <dbReference type="EMBL" id="CAI4009717.1"/>
    </source>
</evidence>
<name>A0A9P1GGH7_9DINO</name>
<organism evidence="2">
    <name type="scientific">Cladocopium goreaui</name>
    <dbReference type="NCBI Taxonomy" id="2562237"/>
    <lineage>
        <taxon>Eukaryota</taxon>
        <taxon>Sar</taxon>
        <taxon>Alveolata</taxon>
        <taxon>Dinophyceae</taxon>
        <taxon>Suessiales</taxon>
        <taxon>Symbiodiniaceae</taxon>
        <taxon>Cladocopium</taxon>
    </lineage>
</organism>
<dbReference type="EMBL" id="CAMXCT030004604">
    <property type="protein sequence ID" value="CAL4797029.1"/>
    <property type="molecule type" value="Genomic_DNA"/>
</dbReference>
<protein>
    <submittedName>
        <fullName evidence="2">Uncharacterized protein</fullName>
    </submittedName>
</protein>
<dbReference type="Proteomes" id="UP001152797">
    <property type="component" value="Unassembled WGS sequence"/>
</dbReference>
<dbReference type="AlphaFoldDB" id="A0A9P1GGH7"/>
<evidence type="ECO:0000313" key="4">
    <source>
        <dbReference type="Proteomes" id="UP001152797"/>
    </source>
</evidence>
<reference evidence="2" key="1">
    <citation type="submission" date="2022-10" db="EMBL/GenBank/DDBJ databases">
        <authorList>
            <person name="Chen Y."/>
            <person name="Dougan E. K."/>
            <person name="Chan C."/>
            <person name="Rhodes N."/>
            <person name="Thang M."/>
        </authorList>
    </citation>
    <scope>NUCLEOTIDE SEQUENCE</scope>
</reference>
<proteinExistence type="predicted"/>
<keyword evidence="4" id="KW-1185">Reference proteome</keyword>
<accession>A0A9P1GGH7</accession>
<evidence type="ECO:0000313" key="3">
    <source>
        <dbReference type="EMBL" id="CAL1163092.1"/>
    </source>
</evidence>
<dbReference type="EMBL" id="CAMXCT020004604">
    <property type="protein sequence ID" value="CAL1163092.1"/>
    <property type="molecule type" value="Genomic_DNA"/>
</dbReference>
<feature type="non-terminal residue" evidence="2">
    <location>
        <position position="1"/>
    </location>
</feature>
<feature type="region of interest" description="Disordered" evidence="1">
    <location>
        <begin position="86"/>
        <end position="124"/>
    </location>
</feature>